<comment type="caution">
    <text evidence="1">The sequence shown here is derived from an EMBL/GenBank/DDBJ whole genome shotgun (WGS) entry which is preliminary data.</text>
</comment>
<proteinExistence type="predicted"/>
<sequence>MAYNPVKRVVVCVDGTWYDPNGLVVRREGNNSNIYRIYSSVKEGTFVQDNRAVKQVAYYESGVGLDRQPLDNFNDSITTSQEAFDNQVNRIFAFCCQQLNESTDELWLYGFSRGAYVLRVVADLFHQLTTIQTWDEREYQHQVNLLPPFRDSRQKAQSASKAFRYM</sequence>
<reference evidence="1" key="1">
    <citation type="submission" date="2022-11" db="EMBL/GenBank/DDBJ databases">
        <title>Genome Sequence of Nemania bipapillata.</title>
        <authorList>
            <person name="Buettner E."/>
        </authorList>
    </citation>
    <scope>NUCLEOTIDE SEQUENCE</scope>
    <source>
        <strain evidence="1">CP14</strain>
    </source>
</reference>
<organism evidence="1 2">
    <name type="scientific">Nemania bipapillata</name>
    <dbReference type="NCBI Taxonomy" id="110536"/>
    <lineage>
        <taxon>Eukaryota</taxon>
        <taxon>Fungi</taxon>
        <taxon>Dikarya</taxon>
        <taxon>Ascomycota</taxon>
        <taxon>Pezizomycotina</taxon>
        <taxon>Sordariomycetes</taxon>
        <taxon>Xylariomycetidae</taxon>
        <taxon>Xylariales</taxon>
        <taxon>Xylariaceae</taxon>
        <taxon>Nemania</taxon>
    </lineage>
</organism>
<keyword evidence="2" id="KW-1185">Reference proteome</keyword>
<gene>
    <name evidence="1" type="ORF">ONZ43_g402</name>
</gene>
<accession>A0ACC2J883</accession>
<evidence type="ECO:0000313" key="2">
    <source>
        <dbReference type="Proteomes" id="UP001153334"/>
    </source>
</evidence>
<evidence type="ECO:0000313" key="1">
    <source>
        <dbReference type="EMBL" id="KAJ8123708.1"/>
    </source>
</evidence>
<dbReference type="Proteomes" id="UP001153334">
    <property type="component" value="Unassembled WGS sequence"/>
</dbReference>
<protein>
    <submittedName>
        <fullName evidence="1">Uncharacterized protein</fullName>
    </submittedName>
</protein>
<dbReference type="EMBL" id="JAPESX010000050">
    <property type="protein sequence ID" value="KAJ8123708.1"/>
    <property type="molecule type" value="Genomic_DNA"/>
</dbReference>
<name>A0ACC2J883_9PEZI</name>